<evidence type="ECO:0000256" key="8">
    <source>
        <dbReference type="ARBA" id="ARBA00022777"/>
    </source>
</evidence>
<dbReference type="AlphaFoldDB" id="A0A3E3HVI5"/>
<evidence type="ECO:0000313" key="15">
    <source>
        <dbReference type="Proteomes" id="UP000260812"/>
    </source>
</evidence>
<keyword evidence="10" id="KW-0902">Two-component regulatory system</keyword>
<dbReference type="Gene3D" id="6.10.340.10">
    <property type="match status" value="1"/>
</dbReference>
<evidence type="ECO:0000259" key="12">
    <source>
        <dbReference type="PROSITE" id="PS50109"/>
    </source>
</evidence>
<dbReference type="Gene3D" id="3.30.565.10">
    <property type="entry name" value="Histidine kinase-like ATPase, C-terminal domain"/>
    <property type="match status" value="1"/>
</dbReference>
<keyword evidence="4" id="KW-1003">Cell membrane</keyword>
<evidence type="ECO:0000256" key="6">
    <source>
        <dbReference type="ARBA" id="ARBA00022679"/>
    </source>
</evidence>
<dbReference type="SUPFAM" id="SSF158472">
    <property type="entry name" value="HAMP domain-like"/>
    <property type="match status" value="1"/>
</dbReference>
<dbReference type="Proteomes" id="UP000260812">
    <property type="component" value="Unassembled WGS sequence"/>
</dbReference>
<keyword evidence="15" id="KW-1185">Reference proteome</keyword>
<evidence type="ECO:0000256" key="2">
    <source>
        <dbReference type="ARBA" id="ARBA00004651"/>
    </source>
</evidence>
<feature type="domain" description="HAMP" evidence="13">
    <location>
        <begin position="84"/>
        <end position="131"/>
    </location>
</feature>
<dbReference type="SMART" id="SM00387">
    <property type="entry name" value="HATPase_c"/>
    <property type="match status" value="1"/>
</dbReference>
<organism evidence="14 15">
    <name type="scientific">Eisenbergiella massiliensis</name>
    <dbReference type="NCBI Taxonomy" id="1720294"/>
    <lineage>
        <taxon>Bacteria</taxon>
        <taxon>Bacillati</taxon>
        <taxon>Bacillota</taxon>
        <taxon>Clostridia</taxon>
        <taxon>Lachnospirales</taxon>
        <taxon>Lachnospiraceae</taxon>
        <taxon>Eisenbergiella</taxon>
    </lineage>
</organism>
<keyword evidence="6" id="KW-0808">Transferase</keyword>
<dbReference type="CDD" id="cd00082">
    <property type="entry name" value="HisKA"/>
    <property type="match status" value="1"/>
</dbReference>
<evidence type="ECO:0000256" key="5">
    <source>
        <dbReference type="ARBA" id="ARBA00022553"/>
    </source>
</evidence>
<comment type="caution">
    <text evidence="14">The sequence shown here is derived from an EMBL/GenBank/DDBJ whole genome shotgun (WGS) entry which is preliminary data.</text>
</comment>
<evidence type="ECO:0000313" key="14">
    <source>
        <dbReference type="EMBL" id="RGE55844.1"/>
    </source>
</evidence>
<dbReference type="PANTHER" id="PTHR44936">
    <property type="entry name" value="SENSOR PROTEIN CREC"/>
    <property type="match status" value="1"/>
</dbReference>
<keyword evidence="11" id="KW-0812">Transmembrane</keyword>
<dbReference type="CDD" id="cd06225">
    <property type="entry name" value="HAMP"/>
    <property type="match status" value="1"/>
</dbReference>
<dbReference type="InterPro" id="IPR036890">
    <property type="entry name" value="HATPase_C_sf"/>
</dbReference>
<name>A0A3E3HVI5_9FIRM</name>
<dbReference type="InterPro" id="IPR003661">
    <property type="entry name" value="HisK_dim/P_dom"/>
</dbReference>
<dbReference type="SMART" id="SM00304">
    <property type="entry name" value="HAMP"/>
    <property type="match status" value="1"/>
</dbReference>
<dbReference type="InterPro" id="IPR050980">
    <property type="entry name" value="2C_sensor_his_kinase"/>
</dbReference>
<keyword evidence="11" id="KW-0472">Membrane</keyword>
<evidence type="ECO:0000256" key="9">
    <source>
        <dbReference type="ARBA" id="ARBA00022840"/>
    </source>
</evidence>
<keyword evidence="11" id="KW-1133">Transmembrane helix</keyword>
<sequence>MGSGIYMERIKRTFKKLTIKKSFALLILLFLLLDIFLCLATAGLLQLLPGKYYALSSPLIVCLYSALCLASAACLFYKCKLEEPVRLIKEAAARIGRQDLDFRLSYDSADEMGELCRNVESMRLALEDNYHLLWSQAEEKKRINAAFAHDMRTPLTIIKGYLEFQELSAGSLSPKDLQKQAAVMKKHLARMENYIEAMNSLATPDGIRAIPSLIRPRKLEEELFRTAAMLCQRLHKSFIPESQLPGSPLSADPEIISRVLDNILSNAAAHASCTVTLRLSLKQGALLAEVSDDGPGFTTAALEKGCDPFFTEARDNGHQGLGLYTSCLLCLAHHGSLTLANAPEGGARVAASFLLFQDPKAPQKAGD</sequence>
<dbReference type="Pfam" id="PF00672">
    <property type="entry name" value="HAMP"/>
    <property type="match status" value="1"/>
</dbReference>
<accession>A0A3E3HVI5</accession>
<dbReference type="Pfam" id="PF00512">
    <property type="entry name" value="HisKA"/>
    <property type="match status" value="1"/>
</dbReference>
<feature type="domain" description="Histidine kinase" evidence="12">
    <location>
        <begin position="146"/>
        <end position="357"/>
    </location>
</feature>
<reference evidence="14" key="1">
    <citation type="submission" date="2018-08" db="EMBL/GenBank/DDBJ databases">
        <title>A genome reference for cultivated species of the human gut microbiota.</title>
        <authorList>
            <person name="Zou Y."/>
            <person name="Xue W."/>
            <person name="Luo G."/>
        </authorList>
    </citation>
    <scope>NUCLEOTIDE SEQUENCE [LARGE SCALE GENOMIC DNA]</scope>
    <source>
        <strain evidence="14">TF05-5AC</strain>
    </source>
</reference>
<dbReference type="PANTHER" id="PTHR44936:SF10">
    <property type="entry name" value="SENSOR PROTEIN RSTB"/>
    <property type="match status" value="1"/>
</dbReference>
<dbReference type="SMART" id="SM00388">
    <property type="entry name" value="HisKA"/>
    <property type="match status" value="1"/>
</dbReference>
<evidence type="ECO:0000259" key="13">
    <source>
        <dbReference type="PROSITE" id="PS50885"/>
    </source>
</evidence>
<keyword evidence="8 14" id="KW-0418">Kinase</keyword>
<feature type="transmembrane region" description="Helical" evidence="11">
    <location>
        <begin position="52"/>
        <end position="77"/>
    </location>
</feature>
<dbReference type="Gene3D" id="1.10.287.130">
    <property type="match status" value="1"/>
</dbReference>
<dbReference type="InterPro" id="IPR005467">
    <property type="entry name" value="His_kinase_dom"/>
</dbReference>
<dbReference type="SUPFAM" id="SSF47384">
    <property type="entry name" value="Homodimeric domain of signal transducing histidine kinase"/>
    <property type="match status" value="1"/>
</dbReference>
<dbReference type="EMBL" id="QVLV01000035">
    <property type="protein sequence ID" value="RGE55844.1"/>
    <property type="molecule type" value="Genomic_DNA"/>
</dbReference>
<dbReference type="EC" id="2.7.13.3" evidence="3"/>
<evidence type="ECO:0000256" key="11">
    <source>
        <dbReference type="SAM" id="Phobius"/>
    </source>
</evidence>
<protein>
    <recommendedName>
        <fullName evidence="3">histidine kinase</fullName>
        <ecNumber evidence="3">2.7.13.3</ecNumber>
    </recommendedName>
</protein>
<keyword evidence="5" id="KW-0597">Phosphoprotein</keyword>
<evidence type="ECO:0000256" key="4">
    <source>
        <dbReference type="ARBA" id="ARBA00022475"/>
    </source>
</evidence>
<dbReference type="InterPro" id="IPR036097">
    <property type="entry name" value="HisK_dim/P_sf"/>
</dbReference>
<evidence type="ECO:0000256" key="10">
    <source>
        <dbReference type="ARBA" id="ARBA00023012"/>
    </source>
</evidence>
<evidence type="ECO:0000256" key="3">
    <source>
        <dbReference type="ARBA" id="ARBA00012438"/>
    </source>
</evidence>
<dbReference type="SUPFAM" id="SSF55874">
    <property type="entry name" value="ATPase domain of HSP90 chaperone/DNA topoisomerase II/histidine kinase"/>
    <property type="match status" value="1"/>
</dbReference>
<keyword evidence="7" id="KW-0547">Nucleotide-binding</keyword>
<proteinExistence type="predicted"/>
<dbReference type="GO" id="GO:0000155">
    <property type="term" value="F:phosphorelay sensor kinase activity"/>
    <property type="evidence" value="ECO:0007669"/>
    <property type="project" value="InterPro"/>
</dbReference>
<dbReference type="InterPro" id="IPR003660">
    <property type="entry name" value="HAMP_dom"/>
</dbReference>
<dbReference type="InterPro" id="IPR003594">
    <property type="entry name" value="HATPase_dom"/>
</dbReference>
<dbReference type="PROSITE" id="PS50885">
    <property type="entry name" value="HAMP"/>
    <property type="match status" value="1"/>
</dbReference>
<evidence type="ECO:0000256" key="1">
    <source>
        <dbReference type="ARBA" id="ARBA00000085"/>
    </source>
</evidence>
<dbReference type="Pfam" id="PF02518">
    <property type="entry name" value="HATPase_c"/>
    <property type="match status" value="1"/>
</dbReference>
<dbReference type="GO" id="GO:0005886">
    <property type="term" value="C:plasma membrane"/>
    <property type="evidence" value="ECO:0007669"/>
    <property type="project" value="UniProtKB-SubCell"/>
</dbReference>
<dbReference type="PROSITE" id="PS50109">
    <property type="entry name" value="HIS_KIN"/>
    <property type="match status" value="1"/>
</dbReference>
<evidence type="ECO:0000256" key="7">
    <source>
        <dbReference type="ARBA" id="ARBA00022741"/>
    </source>
</evidence>
<gene>
    <name evidence="14" type="ORF">DXC51_27205</name>
</gene>
<dbReference type="GO" id="GO:0005524">
    <property type="term" value="F:ATP binding"/>
    <property type="evidence" value="ECO:0007669"/>
    <property type="project" value="UniProtKB-KW"/>
</dbReference>
<comment type="subcellular location">
    <subcellularLocation>
        <location evidence="2">Cell membrane</location>
        <topology evidence="2">Multi-pass membrane protein</topology>
    </subcellularLocation>
</comment>
<comment type="catalytic activity">
    <reaction evidence="1">
        <text>ATP + protein L-histidine = ADP + protein N-phospho-L-histidine.</text>
        <dbReference type="EC" id="2.7.13.3"/>
    </reaction>
</comment>
<keyword evidence="9" id="KW-0067">ATP-binding</keyword>